<reference evidence="2" key="1">
    <citation type="journal article" date="2019" name="Int. J. Syst. Evol. Microbiol.">
        <title>The Global Catalogue of Microorganisms (GCM) 10K type strain sequencing project: providing services to taxonomists for standard genome sequencing and annotation.</title>
        <authorList>
            <consortium name="The Broad Institute Genomics Platform"/>
            <consortium name="The Broad Institute Genome Sequencing Center for Infectious Disease"/>
            <person name="Wu L."/>
            <person name="Ma J."/>
        </authorList>
    </citation>
    <scope>NUCLEOTIDE SEQUENCE [LARGE SCALE GENOMIC DNA]</scope>
    <source>
        <strain evidence="2">NBRC 109341</strain>
    </source>
</reference>
<name>A0ABQ6C5M4_9BURK</name>
<dbReference type="InterPro" id="IPR029063">
    <property type="entry name" value="SAM-dependent_MTases_sf"/>
</dbReference>
<dbReference type="SUPFAM" id="SSF53335">
    <property type="entry name" value="S-adenosyl-L-methionine-dependent methyltransferases"/>
    <property type="match status" value="1"/>
</dbReference>
<dbReference type="Proteomes" id="UP001156903">
    <property type="component" value="Unassembled WGS sequence"/>
</dbReference>
<evidence type="ECO:0000313" key="2">
    <source>
        <dbReference type="Proteomes" id="UP001156903"/>
    </source>
</evidence>
<keyword evidence="2" id="KW-1185">Reference proteome</keyword>
<organism evidence="1 2">
    <name type="scientific">Hydrogenophaga electricum</name>
    <dbReference type="NCBI Taxonomy" id="1230953"/>
    <lineage>
        <taxon>Bacteria</taxon>
        <taxon>Pseudomonadati</taxon>
        <taxon>Pseudomonadota</taxon>
        <taxon>Betaproteobacteria</taxon>
        <taxon>Burkholderiales</taxon>
        <taxon>Comamonadaceae</taxon>
        <taxon>Hydrogenophaga</taxon>
    </lineage>
</organism>
<dbReference type="Gene3D" id="3.40.50.150">
    <property type="entry name" value="Vaccinia Virus protein VP39"/>
    <property type="match status" value="1"/>
</dbReference>
<gene>
    <name evidence="1" type="ORF">GCM10007935_28500</name>
</gene>
<proteinExistence type="predicted"/>
<comment type="caution">
    <text evidence="1">The sequence shown here is derived from an EMBL/GenBank/DDBJ whole genome shotgun (WGS) entry which is preliminary data.</text>
</comment>
<protein>
    <submittedName>
        <fullName evidence="1">Uncharacterized protein</fullName>
    </submittedName>
</protein>
<dbReference type="EMBL" id="BSPB01000025">
    <property type="protein sequence ID" value="GLS15414.1"/>
    <property type="molecule type" value="Genomic_DNA"/>
</dbReference>
<sequence length="233" mass="26597">MTGCHCQTCGLVRFPENVAVFFRDIRKDSMGGSLRALRNANDERPGREFYMAEMGIEVLDRPTAEVSFFGSGMNTDWRWLEKRFPQAKTKLTDMENFQEAANFEPIADATPSDVVIACEVIEHFTEPVAHFASLLRLVKDDGILICSSNIYDGTDINLHQYPFENGHVAYWTPLSLVKVASDAGFFVDFRTPEMSLTRGGPRKKYIIFYRQVETLYRMSLYFGTHMFAPSEKT</sequence>
<accession>A0ABQ6C5M4</accession>
<dbReference type="Pfam" id="PF13489">
    <property type="entry name" value="Methyltransf_23"/>
    <property type="match status" value="1"/>
</dbReference>
<evidence type="ECO:0000313" key="1">
    <source>
        <dbReference type="EMBL" id="GLS15414.1"/>
    </source>
</evidence>